<name>A0ABT7FK42_9RHOB</name>
<feature type="chain" id="PRO_5045722861" evidence="5">
    <location>
        <begin position="21"/>
        <end position="214"/>
    </location>
</feature>
<reference evidence="7 8" key="1">
    <citation type="submission" date="2023-05" db="EMBL/GenBank/DDBJ databases">
        <title>Sedimentitalea sp. nov. JM2-8.</title>
        <authorList>
            <person name="Huang J."/>
        </authorList>
    </citation>
    <scope>NUCLEOTIDE SEQUENCE [LARGE SCALE GENOMIC DNA]</scope>
    <source>
        <strain evidence="7 8">JM2-8</strain>
    </source>
</reference>
<evidence type="ECO:0000313" key="7">
    <source>
        <dbReference type="EMBL" id="MDK3075521.1"/>
    </source>
</evidence>
<dbReference type="EMBL" id="JASNJE010000040">
    <property type="protein sequence ID" value="MDK3075521.1"/>
    <property type="molecule type" value="Genomic_DNA"/>
</dbReference>
<dbReference type="InterPro" id="IPR011250">
    <property type="entry name" value="OMP/PagP_B-barrel"/>
</dbReference>
<dbReference type="Proteomes" id="UP001227126">
    <property type="component" value="Unassembled WGS sequence"/>
</dbReference>
<dbReference type="PANTHER" id="PTHR34001:SF3">
    <property type="entry name" value="BLL7405 PROTEIN"/>
    <property type="match status" value="1"/>
</dbReference>
<evidence type="ECO:0000259" key="6">
    <source>
        <dbReference type="Pfam" id="PF13505"/>
    </source>
</evidence>
<dbReference type="SUPFAM" id="SSF56925">
    <property type="entry name" value="OMPA-like"/>
    <property type="match status" value="1"/>
</dbReference>
<keyword evidence="3" id="KW-0472">Membrane</keyword>
<organism evidence="7 8">
    <name type="scientific">Sedimentitalea xiamensis</name>
    <dbReference type="NCBI Taxonomy" id="3050037"/>
    <lineage>
        <taxon>Bacteria</taxon>
        <taxon>Pseudomonadati</taxon>
        <taxon>Pseudomonadota</taxon>
        <taxon>Alphaproteobacteria</taxon>
        <taxon>Rhodobacterales</taxon>
        <taxon>Paracoccaceae</taxon>
        <taxon>Sedimentitalea</taxon>
    </lineage>
</organism>
<feature type="signal peptide" evidence="5">
    <location>
        <begin position="1"/>
        <end position="20"/>
    </location>
</feature>
<proteinExistence type="inferred from homology"/>
<comment type="subcellular location">
    <subcellularLocation>
        <location evidence="1">Membrane</location>
    </subcellularLocation>
</comment>
<evidence type="ECO:0000313" key="8">
    <source>
        <dbReference type="Proteomes" id="UP001227126"/>
    </source>
</evidence>
<comment type="similarity">
    <text evidence="4">Belongs to the Omp25/RopB family.</text>
</comment>
<feature type="domain" description="Outer membrane protein beta-barrel" evidence="6">
    <location>
        <begin position="39"/>
        <end position="214"/>
    </location>
</feature>
<evidence type="ECO:0000256" key="2">
    <source>
        <dbReference type="ARBA" id="ARBA00022729"/>
    </source>
</evidence>
<protein>
    <submittedName>
        <fullName evidence="7">Outer membrane beta-barrel protein</fullName>
    </submittedName>
</protein>
<dbReference type="RefSeq" id="WP_284487446.1">
    <property type="nucleotide sequence ID" value="NZ_JASNJE010000040.1"/>
</dbReference>
<dbReference type="Pfam" id="PF13505">
    <property type="entry name" value="OMP_b-brl"/>
    <property type="match status" value="1"/>
</dbReference>
<evidence type="ECO:0000256" key="5">
    <source>
        <dbReference type="SAM" id="SignalP"/>
    </source>
</evidence>
<gene>
    <name evidence="7" type="ORF">QO034_20810</name>
</gene>
<keyword evidence="8" id="KW-1185">Reference proteome</keyword>
<dbReference type="PANTHER" id="PTHR34001">
    <property type="entry name" value="BLL7405 PROTEIN"/>
    <property type="match status" value="1"/>
</dbReference>
<dbReference type="InterPro" id="IPR027385">
    <property type="entry name" value="Beta-barrel_OMP"/>
</dbReference>
<accession>A0ABT7FK42</accession>
<sequence>MKKLSVIAIALTTTAGSAFAGNVATAPVEPVIVAPVVPVATWEGGYVGAQIGYAYSKFDLGNIDVGDFSENSVIGGLNAGYLWSLGNGWYIGPEFQYDWADLSVTDPDTGDEASFDAIARLKLIVGTEIGTNGLLYGSVGFAYANLSGGLTDQVGDVLDVSSDSSYVLSIGYDYRMNENWAIGAEYLYHDFKDITASGGDVNLNALEVKATYRF</sequence>
<dbReference type="InterPro" id="IPR051692">
    <property type="entry name" value="OMP-like"/>
</dbReference>
<evidence type="ECO:0000256" key="3">
    <source>
        <dbReference type="ARBA" id="ARBA00023136"/>
    </source>
</evidence>
<evidence type="ECO:0000256" key="4">
    <source>
        <dbReference type="ARBA" id="ARBA00038306"/>
    </source>
</evidence>
<comment type="caution">
    <text evidence="7">The sequence shown here is derived from an EMBL/GenBank/DDBJ whole genome shotgun (WGS) entry which is preliminary data.</text>
</comment>
<evidence type="ECO:0000256" key="1">
    <source>
        <dbReference type="ARBA" id="ARBA00004370"/>
    </source>
</evidence>
<dbReference type="Gene3D" id="2.40.160.20">
    <property type="match status" value="1"/>
</dbReference>
<keyword evidence="2 5" id="KW-0732">Signal</keyword>